<dbReference type="RefSeq" id="WP_203883411.1">
    <property type="nucleotide sequence ID" value="NZ_BAABHH010000005.1"/>
</dbReference>
<sequence>MTGVPDHTVRLASPTDLIAIVPYLLGFHPTLSLVVTVLDTEGQTVGGVLRFDLPNDSADAPRLAGRLVDILTRNAARQVLLLGYGPGALVTPIMDAATDALEGAGIEIRDALRTDEGRYWSYTCTDLACCPPEGTPYEIVSSHAAVSAVVAGFVARPNRAALAATLAPVCGPDRDRVNAATRNVCAHARTLMSGQNRHGWYREGIDHVVAALDRVKAGEELDADAVAWLGVRLTAILVRDAAMTFLGRYDDETHIRLWTEVTRRVEPAFAAAPAALLAFAALRTGDGPLARVAVERALSVDPGYRLASMIGFALDHGLPPSVTSGMDCAEMADEIRARAEQYPEGARPVLPEGW</sequence>
<dbReference type="InterPro" id="IPR025447">
    <property type="entry name" value="DUF4192"/>
</dbReference>
<dbReference type="Proteomes" id="UP000630097">
    <property type="component" value="Unassembled WGS sequence"/>
</dbReference>
<evidence type="ECO:0000313" key="1">
    <source>
        <dbReference type="EMBL" id="GIG79976.1"/>
    </source>
</evidence>
<organism evidence="1 2">
    <name type="scientific">Planotetraspora kaengkrachanensis</name>
    <dbReference type="NCBI Taxonomy" id="575193"/>
    <lineage>
        <taxon>Bacteria</taxon>
        <taxon>Bacillati</taxon>
        <taxon>Actinomycetota</taxon>
        <taxon>Actinomycetes</taxon>
        <taxon>Streptosporangiales</taxon>
        <taxon>Streptosporangiaceae</taxon>
        <taxon>Planotetraspora</taxon>
    </lineage>
</organism>
<keyword evidence="2" id="KW-1185">Reference proteome</keyword>
<dbReference type="EMBL" id="BONV01000011">
    <property type="protein sequence ID" value="GIG79976.1"/>
    <property type="molecule type" value="Genomic_DNA"/>
</dbReference>
<evidence type="ECO:0000313" key="2">
    <source>
        <dbReference type="Proteomes" id="UP000630097"/>
    </source>
</evidence>
<dbReference type="Pfam" id="PF13830">
    <property type="entry name" value="DUF4192"/>
    <property type="match status" value="1"/>
</dbReference>
<comment type="caution">
    <text evidence="1">The sequence shown here is derived from an EMBL/GenBank/DDBJ whole genome shotgun (WGS) entry which is preliminary data.</text>
</comment>
<gene>
    <name evidence="1" type="ORF">Pka01_31030</name>
</gene>
<protein>
    <recommendedName>
        <fullName evidence="3">DUF4192 domain-containing protein</fullName>
    </recommendedName>
</protein>
<reference evidence="1 2" key="1">
    <citation type="submission" date="2021-01" db="EMBL/GenBank/DDBJ databases">
        <title>Whole genome shotgun sequence of Planotetraspora kaengkrachanensis NBRC 104272.</title>
        <authorList>
            <person name="Komaki H."/>
            <person name="Tamura T."/>
        </authorList>
    </citation>
    <scope>NUCLEOTIDE SEQUENCE [LARGE SCALE GENOMIC DNA]</scope>
    <source>
        <strain evidence="1 2">NBRC 104272</strain>
    </source>
</reference>
<evidence type="ECO:0008006" key="3">
    <source>
        <dbReference type="Google" id="ProtNLM"/>
    </source>
</evidence>
<dbReference type="AlphaFoldDB" id="A0A8J3PTI7"/>
<proteinExistence type="predicted"/>
<name>A0A8J3PTI7_9ACTN</name>
<accession>A0A8J3PTI7</accession>